<feature type="chain" id="PRO_5031270360" evidence="2">
    <location>
        <begin position="37"/>
        <end position="343"/>
    </location>
</feature>
<feature type="domain" description="LysM" evidence="3">
    <location>
        <begin position="134"/>
        <end position="178"/>
    </location>
</feature>
<comment type="caution">
    <text evidence="4">The sequence shown here is derived from an EMBL/GenBank/DDBJ whole genome shotgun (WGS) entry which is preliminary data.</text>
</comment>
<evidence type="ECO:0000256" key="2">
    <source>
        <dbReference type="SAM" id="SignalP"/>
    </source>
</evidence>
<dbReference type="PANTHER" id="PTHR33734:SF22">
    <property type="entry name" value="MEMBRANE-BOUND LYTIC MUREIN TRANSGLYCOSYLASE D"/>
    <property type="match status" value="1"/>
</dbReference>
<keyword evidence="2" id="KW-0732">Signal</keyword>
<dbReference type="InterPro" id="IPR036779">
    <property type="entry name" value="LysM_dom_sf"/>
</dbReference>
<evidence type="ECO:0000313" key="4">
    <source>
        <dbReference type="EMBL" id="NYD55691.1"/>
    </source>
</evidence>
<gene>
    <name evidence="4" type="ORF">BKA02_002746</name>
</gene>
<dbReference type="RefSeq" id="WP_179434936.1">
    <property type="nucleotide sequence ID" value="NZ_BAABLC010000004.1"/>
</dbReference>
<dbReference type="InterPro" id="IPR018392">
    <property type="entry name" value="LysM"/>
</dbReference>
<dbReference type="Proteomes" id="UP000552045">
    <property type="component" value="Unassembled WGS sequence"/>
</dbReference>
<dbReference type="Gene3D" id="3.10.350.10">
    <property type="entry name" value="LysM domain"/>
    <property type="match status" value="2"/>
</dbReference>
<evidence type="ECO:0000256" key="1">
    <source>
        <dbReference type="SAM" id="MobiDB-lite"/>
    </source>
</evidence>
<evidence type="ECO:0000313" key="5">
    <source>
        <dbReference type="Proteomes" id="UP000552045"/>
    </source>
</evidence>
<keyword evidence="5" id="KW-1185">Reference proteome</keyword>
<protein>
    <submittedName>
        <fullName evidence="4">LysM repeat protein</fullName>
    </submittedName>
</protein>
<feature type="signal peptide" evidence="2">
    <location>
        <begin position="1"/>
        <end position="36"/>
    </location>
</feature>
<reference evidence="4 5" key="1">
    <citation type="submission" date="2020-07" db="EMBL/GenBank/DDBJ databases">
        <title>Sequencing the genomes of 1000 actinobacteria strains.</title>
        <authorList>
            <person name="Klenk H.-P."/>
        </authorList>
    </citation>
    <scope>NUCLEOTIDE SEQUENCE [LARGE SCALE GENOMIC DNA]</scope>
    <source>
        <strain evidence="4 5">DSM 22185</strain>
    </source>
</reference>
<proteinExistence type="predicted"/>
<name>A0A7Y9EXP4_9MICO</name>
<feature type="domain" description="LysM" evidence="3">
    <location>
        <begin position="70"/>
        <end position="114"/>
    </location>
</feature>
<evidence type="ECO:0000259" key="3">
    <source>
        <dbReference type="PROSITE" id="PS51782"/>
    </source>
</evidence>
<feature type="region of interest" description="Disordered" evidence="1">
    <location>
        <begin position="38"/>
        <end position="71"/>
    </location>
</feature>
<sequence length="343" mass="35161">MSADTALRRNRTLRWAVPAAIATTMVGSLVTAPAHAAPLPRGHHVPDPLLSGDEPLSGQGSASGASSVAGSHTVVDGDTPYGIAARYGISVHDLLAWNGLGGDAVIYPGDVLALAAPAAPAPESGGDAPAAPGSAYEVVAGDTLWAIAQAHGTSVDALYAVNGFGPDSIIYPGQTIVIPGADAAAPAPASTPDPAPVEDEYPAVAPWTALDAEQADNAAWIIAVGRELGVPDRGIAIGLAAAMVESSLRNLDWGDRDSLGLFQQRPSAGWGTPEQILDRDRSIRVFFGGDADPNGSATRGLLDIAGWEQLAFTDAAQAVQISAYPLRYGAWEQNATRWLAELG</sequence>
<dbReference type="PANTHER" id="PTHR33734">
    <property type="entry name" value="LYSM DOMAIN-CONTAINING GPI-ANCHORED PROTEIN 2"/>
    <property type="match status" value="1"/>
</dbReference>
<dbReference type="AlphaFoldDB" id="A0A7Y9EXP4"/>
<dbReference type="SUPFAM" id="SSF54106">
    <property type="entry name" value="LysM domain"/>
    <property type="match status" value="2"/>
</dbReference>
<feature type="compositionally biased region" description="Low complexity" evidence="1">
    <location>
        <begin position="57"/>
        <end position="71"/>
    </location>
</feature>
<dbReference type="CDD" id="cd00118">
    <property type="entry name" value="LysM"/>
    <property type="match status" value="2"/>
</dbReference>
<dbReference type="EMBL" id="JACCBH010000001">
    <property type="protein sequence ID" value="NYD55691.1"/>
    <property type="molecule type" value="Genomic_DNA"/>
</dbReference>
<dbReference type="Pfam" id="PF01476">
    <property type="entry name" value="LysM"/>
    <property type="match status" value="2"/>
</dbReference>
<organism evidence="4 5">
    <name type="scientific">Microbacterium pseudoresistens</name>
    <dbReference type="NCBI Taxonomy" id="640634"/>
    <lineage>
        <taxon>Bacteria</taxon>
        <taxon>Bacillati</taxon>
        <taxon>Actinomycetota</taxon>
        <taxon>Actinomycetes</taxon>
        <taxon>Micrococcales</taxon>
        <taxon>Microbacteriaceae</taxon>
        <taxon>Microbacterium</taxon>
    </lineage>
</organism>
<dbReference type="SMART" id="SM00257">
    <property type="entry name" value="LysM"/>
    <property type="match status" value="2"/>
</dbReference>
<accession>A0A7Y9EXP4</accession>
<dbReference type="PROSITE" id="PS51782">
    <property type="entry name" value="LYSM"/>
    <property type="match status" value="2"/>
</dbReference>